<evidence type="ECO:0000313" key="3">
    <source>
        <dbReference type="Proteomes" id="UP001228690"/>
    </source>
</evidence>
<keyword evidence="3" id="KW-1185">Reference proteome</keyword>
<keyword evidence="1" id="KW-1133">Transmembrane helix</keyword>
<dbReference type="RefSeq" id="WP_326928042.1">
    <property type="nucleotide sequence ID" value="NZ_CP123443.1"/>
</dbReference>
<keyword evidence="1" id="KW-0472">Membrane</keyword>
<proteinExistence type="predicted"/>
<dbReference type="EMBL" id="CP123443">
    <property type="protein sequence ID" value="WGK69847.1"/>
    <property type="molecule type" value="Genomic_DNA"/>
</dbReference>
<gene>
    <name evidence="2" type="ORF">P0082_03015</name>
</gene>
<protein>
    <submittedName>
        <fullName evidence="2">Uncharacterized protein</fullName>
    </submittedName>
</protein>
<organism evidence="2 3">
    <name type="scientific">Candidatus Haliotispira prima</name>
    <dbReference type="NCBI Taxonomy" id="3034016"/>
    <lineage>
        <taxon>Bacteria</taxon>
        <taxon>Pseudomonadati</taxon>
        <taxon>Spirochaetota</taxon>
        <taxon>Spirochaetia</taxon>
        <taxon>Spirochaetales</taxon>
        <taxon>Spirochaetaceae</taxon>
        <taxon>Candidatus Haliotispira</taxon>
    </lineage>
</organism>
<evidence type="ECO:0000313" key="2">
    <source>
        <dbReference type="EMBL" id="WGK69847.1"/>
    </source>
</evidence>
<name>A0ABY8MIQ1_9SPIO</name>
<keyword evidence="1" id="KW-0812">Transmembrane</keyword>
<reference evidence="2 3" key="1">
    <citation type="submission" date="2023-04" db="EMBL/GenBank/DDBJ databases">
        <title>Spirochaete genome identified in red abalone sample constitutes a novel genus.</title>
        <authorList>
            <person name="Sharma S.P."/>
            <person name="Purcell C.M."/>
            <person name="Hyde J.R."/>
            <person name="Severin A.J."/>
        </authorList>
    </citation>
    <scope>NUCLEOTIDE SEQUENCE [LARGE SCALE GENOMIC DNA]</scope>
    <source>
        <strain evidence="2 3">SP-2023</strain>
    </source>
</reference>
<sequence>MKNQNNILTNISQNSTISNIQYPISNIQYPISNIAHINSILFSKFSPFLLLFFHFFHSSVSVRLRRSEHKPFYSRLFYGQVHY</sequence>
<evidence type="ECO:0000256" key="1">
    <source>
        <dbReference type="SAM" id="Phobius"/>
    </source>
</evidence>
<accession>A0ABY8MIQ1</accession>
<dbReference type="Proteomes" id="UP001228690">
    <property type="component" value="Chromosome"/>
</dbReference>
<feature type="transmembrane region" description="Helical" evidence="1">
    <location>
        <begin position="34"/>
        <end position="56"/>
    </location>
</feature>